<dbReference type="Proteomes" id="UP001163878">
    <property type="component" value="Chromosome"/>
</dbReference>
<evidence type="ECO:0000313" key="1">
    <source>
        <dbReference type="EMBL" id="UYQ60365.1"/>
    </source>
</evidence>
<reference evidence="1" key="1">
    <citation type="submission" date="2022-10" db="EMBL/GenBank/DDBJ databases">
        <title>Cytochrome P450 Catalyzes Benzene Ring Formation in the Biosynthesis of Trialkyl-Substituted Aromatic Polyketides.</title>
        <authorList>
            <person name="Zhao E."/>
            <person name="Ge H."/>
        </authorList>
    </citation>
    <scope>NUCLEOTIDE SEQUENCE</scope>
    <source>
        <strain evidence="1">NA0869</strain>
    </source>
</reference>
<accession>A0ABY6I071</accession>
<organism evidence="1 2">
    <name type="scientific">Streptomyces peucetius</name>
    <dbReference type="NCBI Taxonomy" id="1950"/>
    <lineage>
        <taxon>Bacteria</taxon>
        <taxon>Bacillati</taxon>
        <taxon>Actinomycetota</taxon>
        <taxon>Actinomycetes</taxon>
        <taxon>Kitasatosporales</taxon>
        <taxon>Streptomycetaceae</taxon>
        <taxon>Streptomyces</taxon>
    </lineage>
</organism>
<name>A0ABY6I071_STRPE</name>
<protein>
    <submittedName>
        <fullName evidence="1">Uncharacterized protein</fullName>
    </submittedName>
</protein>
<keyword evidence="2" id="KW-1185">Reference proteome</keyword>
<proteinExistence type="predicted"/>
<evidence type="ECO:0000313" key="2">
    <source>
        <dbReference type="Proteomes" id="UP001163878"/>
    </source>
</evidence>
<dbReference type="EMBL" id="CP107567">
    <property type="protein sequence ID" value="UYQ60365.1"/>
    <property type="molecule type" value="Genomic_DNA"/>
</dbReference>
<sequence length="163" mass="18366">MNGITLALRVLHHGERHLAGELLAVADRHRTEHEVHHVAKDLAGWSREHVQRLALTGRAYGLDLDEPPSKPPQALLTMVRERAARAVGHRPEPGLLLLRDLRDLHLDASENSLYWEMLAQAGQASKDPRLLDLASSCHPQTLRQMRWTNTMIKNLSPQLLTSL</sequence>
<gene>
    <name evidence="1" type="ORF">OGH68_01980</name>
</gene>
<dbReference type="RefSeq" id="WP_264241529.1">
    <property type="nucleotide sequence ID" value="NZ_CP107567.1"/>
</dbReference>